<gene>
    <name evidence="7" type="primary">5572022</name>
</gene>
<keyword evidence="6" id="KW-0472">Membrane</keyword>
<reference evidence="7" key="2">
    <citation type="submission" date="2020-05" db="UniProtKB">
        <authorList>
            <consortium name="EnsemblMetazoa"/>
        </authorList>
    </citation>
    <scope>IDENTIFICATION</scope>
    <source>
        <strain evidence="7">LVP_AGWG</strain>
    </source>
</reference>
<evidence type="ECO:0000313" key="8">
    <source>
        <dbReference type="Proteomes" id="UP000008820"/>
    </source>
</evidence>
<dbReference type="Pfam" id="PF12799">
    <property type="entry name" value="LRR_4"/>
    <property type="match status" value="1"/>
</dbReference>
<dbReference type="InterPro" id="IPR025875">
    <property type="entry name" value="Leu-rich_rpt_4"/>
</dbReference>
<evidence type="ECO:0000256" key="1">
    <source>
        <dbReference type="ARBA" id="ARBA00022614"/>
    </source>
</evidence>
<evidence type="ECO:0000256" key="4">
    <source>
        <dbReference type="ARBA" id="ARBA00023157"/>
    </source>
</evidence>
<dbReference type="Gene3D" id="3.80.10.10">
    <property type="entry name" value="Ribonuclease Inhibitor"/>
    <property type="match status" value="7"/>
</dbReference>
<dbReference type="SMART" id="SM00369">
    <property type="entry name" value="LRR_TYP"/>
    <property type="match status" value="36"/>
</dbReference>
<organism evidence="7 8">
    <name type="scientific">Aedes aegypti</name>
    <name type="common">Yellowfever mosquito</name>
    <name type="synonym">Culex aegypti</name>
    <dbReference type="NCBI Taxonomy" id="7159"/>
    <lineage>
        <taxon>Eukaryota</taxon>
        <taxon>Metazoa</taxon>
        <taxon>Ecdysozoa</taxon>
        <taxon>Arthropoda</taxon>
        <taxon>Hexapoda</taxon>
        <taxon>Insecta</taxon>
        <taxon>Pterygota</taxon>
        <taxon>Neoptera</taxon>
        <taxon>Endopterygota</taxon>
        <taxon>Diptera</taxon>
        <taxon>Nematocera</taxon>
        <taxon>Culicoidea</taxon>
        <taxon>Culicidae</taxon>
        <taxon>Culicinae</taxon>
        <taxon>Aedini</taxon>
        <taxon>Aedes</taxon>
        <taxon>Stegomyia</taxon>
    </lineage>
</organism>
<evidence type="ECO:0000256" key="6">
    <source>
        <dbReference type="SAM" id="Phobius"/>
    </source>
</evidence>
<dbReference type="Pfam" id="PF13855">
    <property type="entry name" value="LRR_8"/>
    <property type="match status" value="9"/>
</dbReference>
<feature type="region of interest" description="Disordered" evidence="5">
    <location>
        <begin position="1510"/>
        <end position="1529"/>
    </location>
</feature>
<evidence type="ECO:0000256" key="2">
    <source>
        <dbReference type="ARBA" id="ARBA00022729"/>
    </source>
</evidence>
<dbReference type="PRINTS" id="PR00019">
    <property type="entry name" value="LEURICHRPT"/>
</dbReference>
<sequence length="1566" mass="177451">MMLRWPKLGLTQPYYKYLWRCWLLVGLVLLQRISYGRMEEILQLRSSGRGSTGGSGSGAAQHHQQQQRQQLEEQELFSSSSSSNEIECPSFAENSACPCYKFEDGLFLECPSITAVALRSTLQLISSPIQSLSVYEFDRSVKSLTADLFASASHASAHTSSFLAGSGSSSSTSSTGNDVNIRHLQFSHSNLQQLKENSLNNLRAHLESLSIVNGKLTQVPTKALAGMKKLMVLDFEQNEISTIDEYAFYGLHLVKLNMKGNRLERIPETGLVGLEDSLAELDFSENRLKQFPTSALKRLENLRSVRLSMNEINSLEQDDSYTRFGSLVFLDLSLNNFAELYSDVFGAFPYLKTLSLYNNFIELVHRDSFVSLKELQSLDLSHNRIVFVDAEVFAANRKLHTVDLSHNHIHYVSGVFSDLPLLREIFLSENNILELTDDCFSNSSSIKVIYLENNSIQRLDAEALSSLYSLEQLYLSGNHIRRVPMGFFETTGKLQSLSLDNNLISELDVRVFRRLLNLREIRLNGNQIRLIQEQLFGTLGALMELHLQNNAIRVIERNAFKNCQLLQYINLQENSLDEIDIMFSYSTETSANHLQQPLTARGKLITAKTGSSDPSLFGELDSMTSSALISIQLNSNAIKYLHGRSFQGQSSVQTIWLENNLLNSLDKDLFVDVVQLERLYLKNNSISSIESNAFNSLRRLRFLDLSYNRLTNLNEKLFKNMVELDELLISKNQIQKLPSNVFGSLQKLRVLDLSHNPLGILESNVFHQNFSVSVINLKGCELTRIESEAFKGLQNLNELNLDDNRLRSEDIKQIDASSLRTLRLASNNFTVVRENTLERLPSLQVLVLERCSIRDLPYSLFSKNNNLVKLDLSHNFLRILKRNIFNNLNVFKELRLQNNSINDFPHIALSNISTLETLILSNNQLTNVDFFKLHGLPNLRHLDLQDNSISSLTGFNTAILPHLDMIDLSGNLLLALPENFFKHSISLQRIDLSCNRFNQIPNAALSEFSLARLAWLNLTGNPLQRIHHTMSVDADQRRFPFLKELHISQTNLTILTSKDFDIYPALQRLYLVQNRINRVSPGAFVTLSNLQILDLSVNEIEMLPKERLQGLRLLEILNISNNNIKELDEFTDDLQRLKILDISSNQLERIQKNTLRHLVALQELYLNGNRIRSISSDAFRTLRVLVTLDLRKNFFEDVPLRALKPLETHLKQLRLEENHLNCSCETQELWEWLSDHRKWTSENVRCEQPTEVHGKSLLAMEPLEFCDVPMILKIAIQDIQPYSVLVSWQSREHSGLHGYHVIFHSLDTVEDFRGKTLNRLANSAKLDRLSSNTRYLICVLGLGNWLSYQNDINSLLNQSNQIQNQVLNNQNGGFMAGELDTSFSNTLLSLMMDTPTSKCTEVRTLDSIGPNPLAEVDGMSSQGIIHSILTRRLGLIVGCCLGIIVFIVLVSVLGYLKIKKQRLDAAKRQQQPMAPEFISYRHFSIPNDEHGRDGVAAATGTGGTNSFLHNNHHHHQHNHQNQQPVTTTVDGHPSFISGAVLGTTTTLNGGGTVPGAEDRKKIYIDS</sequence>
<dbReference type="SMART" id="SM00364">
    <property type="entry name" value="LRR_BAC"/>
    <property type="match status" value="9"/>
</dbReference>
<dbReference type="InterPro" id="IPR001611">
    <property type="entry name" value="Leu-rich_rpt"/>
</dbReference>
<proteinExistence type="predicted"/>
<keyword evidence="1" id="KW-0433">Leucine-rich repeat</keyword>
<dbReference type="PANTHER" id="PTHR24366:SF96">
    <property type="entry name" value="LEUCINE RICH REPEAT CONTAINING 53"/>
    <property type="match status" value="1"/>
</dbReference>
<dbReference type="InterPro" id="IPR026906">
    <property type="entry name" value="LRR_5"/>
</dbReference>
<keyword evidence="6" id="KW-1133">Transmembrane helix</keyword>
<accession>A0A6I8T339</accession>
<dbReference type="Pfam" id="PF13306">
    <property type="entry name" value="LRR_5"/>
    <property type="match status" value="1"/>
</dbReference>
<dbReference type="InterPro" id="IPR000483">
    <property type="entry name" value="Cys-rich_flank_reg_C"/>
</dbReference>
<dbReference type="GO" id="GO:0071944">
    <property type="term" value="C:cell periphery"/>
    <property type="evidence" value="ECO:0007669"/>
    <property type="project" value="UniProtKB-ARBA"/>
</dbReference>
<keyword evidence="8" id="KW-1185">Reference proteome</keyword>
<dbReference type="EnsemblMetazoa" id="AAEL000243-RB">
    <property type="protein sequence ID" value="AAEL000243-PB"/>
    <property type="gene ID" value="AAEL000243"/>
</dbReference>
<dbReference type="Gene3D" id="2.60.40.10">
    <property type="entry name" value="Immunoglobulins"/>
    <property type="match status" value="1"/>
</dbReference>
<dbReference type="SUPFAM" id="SSF52058">
    <property type="entry name" value="L domain-like"/>
    <property type="match status" value="5"/>
</dbReference>
<dbReference type="InterPro" id="IPR003591">
    <property type="entry name" value="Leu-rich_rpt_typical-subtyp"/>
</dbReference>
<dbReference type="InterPro" id="IPR032675">
    <property type="entry name" value="LRR_dom_sf"/>
</dbReference>
<dbReference type="PROSITE" id="PS51450">
    <property type="entry name" value="LRR"/>
    <property type="match status" value="8"/>
</dbReference>
<feature type="transmembrane region" description="Helical" evidence="6">
    <location>
        <begin position="1433"/>
        <end position="1458"/>
    </location>
</feature>
<dbReference type="SMART" id="SM00365">
    <property type="entry name" value="LRR_SD22"/>
    <property type="match status" value="14"/>
</dbReference>
<keyword evidence="6" id="KW-0812">Transmembrane</keyword>
<evidence type="ECO:0000313" key="7">
    <source>
        <dbReference type="EnsemblMetazoa" id="AAEL000243-PB"/>
    </source>
</evidence>
<dbReference type="SUPFAM" id="SSF49265">
    <property type="entry name" value="Fibronectin type III"/>
    <property type="match status" value="1"/>
</dbReference>
<dbReference type="SMART" id="SM00082">
    <property type="entry name" value="LRRCT"/>
    <property type="match status" value="1"/>
</dbReference>
<feature type="compositionally biased region" description="Low complexity" evidence="5">
    <location>
        <begin position="58"/>
        <end position="69"/>
    </location>
</feature>
<protein>
    <submittedName>
        <fullName evidence="7">Uncharacterized protein</fullName>
    </submittedName>
</protein>
<dbReference type="PANTHER" id="PTHR24366">
    <property type="entry name" value="IG(IMMUNOGLOBULIN) AND LRR(LEUCINE RICH REPEAT) DOMAINS"/>
    <property type="match status" value="1"/>
</dbReference>
<dbReference type="InterPro" id="IPR013783">
    <property type="entry name" value="Ig-like_fold"/>
</dbReference>
<dbReference type="OrthoDB" id="10027416at2759"/>
<keyword evidence="2" id="KW-0732">Signal</keyword>
<keyword evidence="3" id="KW-0677">Repeat</keyword>
<reference evidence="7 8" key="1">
    <citation type="submission" date="2017-06" db="EMBL/GenBank/DDBJ databases">
        <title>Aedes aegypti genome working group (AGWG) sequencing and assembly.</title>
        <authorList>
            <consortium name="Aedes aegypti Genome Working Group (AGWG)"/>
            <person name="Matthews B.J."/>
        </authorList>
    </citation>
    <scope>NUCLEOTIDE SEQUENCE [LARGE SCALE GENOMIC DNA]</scope>
    <source>
        <strain evidence="7 8">LVP_AGWG</strain>
    </source>
</reference>
<dbReference type="Proteomes" id="UP000008820">
    <property type="component" value="Chromosome 1"/>
</dbReference>
<dbReference type="InterPro" id="IPR036116">
    <property type="entry name" value="FN3_sf"/>
</dbReference>
<keyword evidence="4" id="KW-1015">Disulfide bond</keyword>
<name>A0A6I8T339_AEDAE</name>
<evidence type="ECO:0000256" key="5">
    <source>
        <dbReference type="SAM" id="MobiDB-lite"/>
    </source>
</evidence>
<dbReference type="InParanoid" id="A0A6I8T339"/>
<evidence type="ECO:0000256" key="3">
    <source>
        <dbReference type="ARBA" id="ARBA00022737"/>
    </source>
</evidence>
<feature type="region of interest" description="Disordered" evidence="5">
    <location>
        <begin position="47"/>
        <end position="74"/>
    </location>
</feature>